<proteinExistence type="predicted"/>
<organism evidence="1 2">
    <name type="scientific">Bradyrhizobium brasilense</name>
    <dbReference type="NCBI Taxonomy" id="1419277"/>
    <lineage>
        <taxon>Bacteria</taxon>
        <taxon>Pseudomonadati</taxon>
        <taxon>Pseudomonadota</taxon>
        <taxon>Alphaproteobacteria</taxon>
        <taxon>Hyphomicrobiales</taxon>
        <taxon>Nitrobacteraceae</taxon>
        <taxon>Bradyrhizobium</taxon>
    </lineage>
</organism>
<gene>
    <name evidence="1" type="ORF">SAMN05216337_1001344</name>
</gene>
<accession>A0A1G6J4R3</accession>
<name>A0A1G6J4R3_9BRAD</name>
<dbReference type="Proteomes" id="UP000199245">
    <property type="component" value="Unassembled WGS sequence"/>
</dbReference>
<evidence type="ECO:0000313" key="2">
    <source>
        <dbReference type="Proteomes" id="UP000199245"/>
    </source>
</evidence>
<reference evidence="1 2" key="1">
    <citation type="submission" date="2016-10" db="EMBL/GenBank/DDBJ databases">
        <authorList>
            <person name="de Groot N.N."/>
        </authorList>
    </citation>
    <scope>NUCLEOTIDE SEQUENCE [LARGE SCALE GENOMIC DNA]</scope>
    <source>
        <strain evidence="1 2">R5</strain>
    </source>
</reference>
<dbReference type="RefSeq" id="WP_233442829.1">
    <property type="nucleotide sequence ID" value="NZ_FMZW01000001.1"/>
</dbReference>
<dbReference type="AlphaFoldDB" id="A0A1G6J4R3"/>
<sequence>MTDIRLPKDVIDRLEGRWRSRFGQARRRSSELFDHRLEQLRAHRNNIHRYRRLLQTQLSDLEREFIERRLSEETTAMQGLAADIPSLPSSFDRAACEEITP</sequence>
<dbReference type="EMBL" id="FMZW01000001">
    <property type="protein sequence ID" value="SDC13812.1"/>
    <property type="molecule type" value="Genomic_DNA"/>
</dbReference>
<evidence type="ECO:0000313" key="1">
    <source>
        <dbReference type="EMBL" id="SDC13812.1"/>
    </source>
</evidence>
<protein>
    <submittedName>
        <fullName evidence="1">Uncharacterized protein</fullName>
    </submittedName>
</protein>